<dbReference type="PROSITE" id="PS50943">
    <property type="entry name" value="HTH_CROC1"/>
    <property type="match status" value="1"/>
</dbReference>
<dbReference type="PANTHER" id="PTHR46558">
    <property type="entry name" value="TRACRIPTIONAL REGULATORY PROTEIN-RELATED-RELATED"/>
    <property type="match status" value="1"/>
</dbReference>
<protein>
    <submittedName>
        <fullName evidence="3">XRE family transcriptional regulator</fullName>
    </submittedName>
</protein>
<evidence type="ECO:0000313" key="3">
    <source>
        <dbReference type="EMBL" id="TCJ05073.1"/>
    </source>
</evidence>
<dbReference type="OrthoDB" id="72638at2"/>
<dbReference type="Proteomes" id="UP000293846">
    <property type="component" value="Unassembled WGS sequence"/>
</dbReference>
<dbReference type="InterPro" id="IPR010982">
    <property type="entry name" value="Lambda_DNA-bd_dom_sf"/>
</dbReference>
<gene>
    <name evidence="3" type="ORF">E0Y62_07610</name>
</gene>
<dbReference type="GO" id="GO:0003677">
    <property type="term" value="F:DNA binding"/>
    <property type="evidence" value="ECO:0007669"/>
    <property type="project" value="UniProtKB-KW"/>
</dbReference>
<keyword evidence="4" id="KW-1185">Reference proteome</keyword>
<evidence type="ECO:0000256" key="1">
    <source>
        <dbReference type="ARBA" id="ARBA00023125"/>
    </source>
</evidence>
<comment type="caution">
    <text evidence="3">The sequence shown here is derived from an EMBL/GenBank/DDBJ whole genome shotgun (WGS) entry which is preliminary data.</text>
</comment>
<feature type="domain" description="HTH cro/C1-type" evidence="2">
    <location>
        <begin position="9"/>
        <end position="63"/>
    </location>
</feature>
<proteinExistence type="predicted"/>
<dbReference type="Pfam" id="PF01381">
    <property type="entry name" value="HTH_3"/>
    <property type="match status" value="1"/>
</dbReference>
<organism evidence="3 4">
    <name type="scientific">Cytobacillus praedii</name>
    <dbReference type="NCBI Taxonomy" id="1742358"/>
    <lineage>
        <taxon>Bacteria</taxon>
        <taxon>Bacillati</taxon>
        <taxon>Bacillota</taxon>
        <taxon>Bacilli</taxon>
        <taxon>Bacillales</taxon>
        <taxon>Bacillaceae</taxon>
        <taxon>Cytobacillus</taxon>
    </lineage>
</organism>
<accession>A0A4R1B3B5</accession>
<dbReference type="SUPFAM" id="SSF47413">
    <property type="entry name" value="lambda repressor-like DNA-binding domains"/>
    <property type="match status" value="1"/>
</dbReference>
<dbReference type="SMART" id="SM00530">
    <property type="entry name" value="HTH_XRE"/>
    <property type="match status" value="1"/>
</dbReference>
<dbReference type="Gene3D" id="1.10.260.40">
    <property type="entry name" value="lambda repressor-like DNA-binding domains"/>
    <property type="match status" value="1"/>
</dbReference>
<dbReference type="CDD" id="cd00093">
    <property type="entry name" value="HTH_XRE"/>
    <property type="match status" value="1"/>
</dbReference>
<dbReference type="PANTHER" id="PTHR46558:SF11">
    <property type="entry name" value="HTH-TYPE TRANSCRIPTIONAL REGULATOR XRE"/>
    <property type="match status" value="1"/>
</dbReference>
<dbReference type="InterPro" id="IPR001387">
    <property type="entry name" value="Cro/C1-type_HTH"/>
</dbReference>
<dbReference type="EMBL" id="SJTH01000006">
    <property type="protein sequence ID" value="TCJ05073.1"/>
    <property type="molecule type" value="Genomic_DNA"/>
</dbReference>
<evidence type="ECO:0000313" key="4">
    <source>
        <dbReference type="Proteomes" id="UP000293846"/>
    </source>
</evidence>
<evidence type="ECO:0000259" key="2">
    <source>
        <dbReference type="PROSITE" id="PS50943"/>
    </source>
</evidence>
<sequence length="118" mass="13785">MENILGSRLKKLREAENLTQKRAASIFGLTNFQLSRYESGQSNPDPDLIKKFAQYYSVTTDYLLGNSSEPKLSADEDKKITEETLRYLKILESLPDNERKVFEEKINDYAEYLRNKMH</sequence>
<dbReference type="RefSeq" id="WP_131236553.1">
    <property type="nucleotide sequence ID" value="NZ_SJTH01000006.1"/>
</dbReference>
<reference evidence="3 4" key="1">
    <citation type="submission" date="2019-03" db="EMBL/GenBank/DDBJ databases">
        <authorList>
            <person name="Jensen L."/>
            <person name="Storgaard J."/>
            <person name="Sulaj E."/>
            <person name="Schramm A."/>
            <person name="Marshall I.P.G."/>
        </authorList>
    </citation>
    <scope>NUCLEOTIDE SEQUENCE [LARGE SCALE GENOMIC DNA]</scope>
    <source>
        <strain evidence="3 4">2017H2G3</strain>
    </source>
</reference>
<name>A0A4R1B3B5_9BACI</name>
<dbReference type="AlphaFoldDB" id="A0A4R1B3B5"/>
<keyword evidence="1" id="KW-0238">DNA-binding</keyword>